<keyword evidence="1" id="KW-0472">Membrane</keyword>
<proteinExistence type="predicted"/>
<gene>
    <name evidence="2" type="ORF">FGM01_02805</name>
</gene>
<keyword evidence="1" id="KW-0812">Transmembrane</keyword>
<evidence type="ECO:0000313" key="3">
    <source>
        <dbReference type="Proteomes" id="UP000315131"/>
    </source>
</evidence>
<feature type="transmembrane region" description="Helical" evidence="1">
    <location>
        <begin position="112"/>
        <end position="130"/>
    </location>
</feature>
<organism evidence="2 3">
    <name type="scientific">Christiangramia sabulilitoris</name>
    <dbReference type="NCBI Taxonomy" id="2583991"/>
    <lineage>
        <taxon>Bacteria</taxon>
        <taxon>Pseudomonadati</taxon>
        <taxon>Bacteroidota</taxon>
        <taxon>Flavobacteriia</taxon>
        <taxon>Flavobacteriales</taxon>
        <taxon>Flavobacteriaceae</taxon>
        <taxon>Christiangramia</taxon>
    </lineage>
</organism>
<sequence>MQKWNLKVNGTPKEIGEKLKITFENKKGFAFNSTNDYPLKFKIRKRALVALDGNTLNRIIVKGKILKATKGKNTDMEISFGHHPLWSVVLFGHIFLGLAFIAAMILKFSNDFYFYFIGGILLLIGILVWLHGQKQFDARVSEYKQLIAAHFELRN</sequence>
<dbReference type="AlphaFoldDB" id="A0A550I793"/>
<name>A0A550I793_9FLAO</name>
<accession>A0A550I793</accession>
<dbReference type="Proteomes" id="UP000315131">
    <property type="component" value="Unassembled WGS sequence"/>
</dbReference>
<dbReference type="OrthoDB" id="1122215at2"/>
<dbReference type="EMBL" id="VHSF01000001">
    <property type="protein sequence ID" value="TRO66840.1"/>
    <property type="molecule type" value="Genomic_DNA"/>
</dbReference>
<keyword evidence="3" id="KW-1185">Reference proteome</keyword>
<reference evidence="2 3" key="1">
    <citation type="submission" date="2019-06" db="EMBL/GenBank/DDBJ databases">
        <title>Gramella sabulilitoris sp. nov., isolated from a marine sand.</title>
        <authorList>
            <person name="Yoon J.-H."/>
        </authorList>
    </citation>
    <scope>NUCLEOTIDE SEQUENCE [LARGE SCALE GENOMIC DNA]</scope>
    <source>
        <strain evidence="2 3">HSMS-1</strain>
    </source>
</reference>
<keyword evidence="1" id="KW-1133">Transmembrane helix</keyword>
<dbReference type="RefSeq" id="WP_143409619.1">
    <property type="nucleotide sequence ID" value="NZ_VHSF01000001.1"/>
</dbReference>
<feature type="transmembrane region" description="Helical" evidence="1">
    <location>
        <begin position="85"/>
        <end position="106"/>
    </location>
</feature>
<evidence type="ECO:0000313" key="2">
    <source>
        <dbReference type="EMBL" id="TRO66840.1"/>
    </source>
</evidence>
<comment type="caution">
    <text evidence="2">The sequence shown here is derived from an EMBL/GenBank/DDBJ whole genome shotgun (WGS) entry which is preliminary data.</text>
</comment>
<protein>
    <submittedName>
        <fullName evidence="2">DUF423 domain-containing protein</fullName>
    </submittedName>
</protein>
<evidence type="ECO:0000256" key="1">
    <source>
        <dbReference type="SAM" id="Phobius"/>
    </source>
</evidence>